<evidence type="ECO:0000256" key="7">
    <source>
        <dbReference type="ARBA" id="ARBA00035209"/>
    </source>
</evidence>
<evidence type="ECO:0000256" key="8">
    <source>
        <dbReference type="RuleBase" id="RU003905"/>
    </source>
</evidence>
<evidence type="ECO:0000313" key="10">
    <source>
        <dbReference type="EMBL" id="ORY42292.1"/>
    </source>
</evidence>
<dbReference type="PROSITE" id="PS00474">
    <property type="entry name" value="RIBOSOMAL_L3"/>
    <property type="match status" value="1"/>
</dbReference>
<dbReference type="InterPro" id="IPR019926">
    <property type="entry name" value="Ribosomal_uL3_CS"/>
</dbReference>
<comment type="subcellular location">
    <subcellularLocation>
        <location evidence="1">Mitochondrion</location>
    </subcellularLocation>
</comment>
<keyword evidence="3" id="KW-0809">Transit peptide</keyword>
<dbReference type="EMBL" id="MCGO01000029">
    <property type="protein sequence ID" value="ORY42292.1"/>
    <property type="molecule type" value="Genomic_DNA"/>
</dbReference>
<dbReference type="GO" id="GO:0006412">
    <property type="term" value="P:translation"/>
    <property type="evidence" value="ECO:0007669"/>
    <property type="project" value="InterPro"/>
</dbReference>
<feature type="region of interest" description="Disordered" evidence="9">
    <location>
        <begin position="229"/>
        <end position="251"/>
    </location>
</feature>
<accession>A0A1Y2C5H1</accession>
<keyword evidence="4 8" id="KW-0689">Ribosomal protein</keyword>
<keyword evidence="6 8" id="KW-0687">Ribonucleoprotein</keyword>
<evidence type="ECO:0000256" key="9">
    <source>
        <dbReference type="SAM" id="MobiDB-lite"/>
    </source>
</evidence>
<gene>
    <name evidence="10" type="ORF">BCR33DRAFT_680615</name>
</gene>
<evidence type="ECO:0000256" key="5">
    <source>
        <dbReference type="ARBA" id="ARBA00023128"/>
    </source>
</evidence>
<protein>
    <recommendedName>
        <fullName evidence="7">Large ribosomal subunit protein uL3m</fullName>
    </recommendedName>
</protein>
<proteinExistence type="inferred from homology"/>
<reference evidence="10 11" key="1">
    <citation type="submission" date="2016-07" db="EMBL/GenBank/DDBJ databases">
        <title>Pervasive Adenine N6-methylation of Active Genes in Fungi.</title>
        <authorList>
            <consortium name="DOE Joint Genome Institute"/>
            <person name="Mondo S.J."/>
            <person name="Dannebaum R.O."/>
            <person name="Kuo R.C."/>
            <person name="Labutti K."/>
            <person name="Haridas S."/>
            <person name="Kuo A."/>
            <person name="Salamov A."/>
            <person name="Ahrendt S.R."/>
            <person name="Lipzen A."/>
            <person name="Sullivan W."/>
            <person name="Andreopoulos W.B."/>
            <person name="Clum A."/>
            <person name="Lindquist E."/>
            <person name="Daum C."/>
            <person name="Ramamoorthy G.K."/>
            <person name="Gryganskyi A."/>
            <person name="Culley D."/>
            <person name="Magnuson J.K."/>
            <person name="James T.Y."/>
            <person name="O'Malley M.A."/>
            <person name="Stajich J.E."/>
            <person name="Spatafora J.W."/>
            <person name="Visel A."/>
            <person name="Grigoriev I.V."/>
        </authorList>
    </citation>
    <scope>NUCLEOTIDE SEQUENCE [LARGE SCALE GENOMIC DNA]</scope>
    <source>
        <strain evidence="10 11">JEL800</strain>
    </source>
</reference>
<keyword evidence="11" id="KW-1185">Reference proteome</keyword>
<dbReference type="InterPro" id="IPR000597">
    <property type="entry name" value="Ribosomal_uL3"/>
</dbReference>
<dbReference type="AlphaFoldDB" id="A0A1Y2C5H1"/>
<dbReference type="PANTHER" id="PTHR11229">
    <property type="entry name" value="50S RIBOSOMAL PROTEIN L3"/>
    <property type="match status" value="1"/>
</dbReference>
<keyword evidence="5" id="KW-0496">Mitochondrion</keyword>
<evidence type="ECO:0000256" key="4">
    <source>
        <dbReference type="ARBA" id="ARBA00022980"/>
    </source>
</evidence>
<dbReference type="OrthoDB" id="274683at2759"/>
<organism evidence="10 11">
    <name type="scientific">Rhizoclosmatium globosum</name>
    <dbReference type="NCBI Taxonomy" id="329046"/>
    <lineage>
        <taxon>Eukaryota</taxon>
        <taxon>Fungi</taxon>
        <taxon>Fungi incertae sedis</taxon>
        <taxon>Chytridiomycota</taxon>
        <taxon>Chytridiomycota incertae sedis</taxon>
        <taxon>Chytridiomycetes</taxon>
        <taxon>Chytridiales</taxon>
        <taxon>Chytriomycetaceae</taxon>
        <taxon>Rhizoclosmatium</taxon>
    </lineage>
</organism>
<dbReference type="Pfam" id="PF00297">
    <property type="entry name" value="Ribosomal_L3"/>
    <property type="match status" value="1"/>
</dbReference>
<comment type="similarity">
    <text evidence="2 8">Belongs to the universal ribosomal protein uL3 family.</text>
</comment>
<evidence type="ECO:0000256" key="6">
    <source>
        <dbReference type="ARBA" id="ARBA00023274"/>
    </source>
</evidence>
<dbReference type="GO" id="GO:0005762">
    <property type="term" value="C:mitochondrial large ribosomal subunit"/>
    <property type="evidence" value="ECO:0007669"/>
    <property type="project" value="EnsemblFungi"/>
</dbReference>
<dbReference type="PANTHER" id="PTHR11229:SF8">
    <property type="entry name" value="LARGE RIBOSOMAL SUBUNIT PROTEIN UL3M"/>
    <property type="match status" value="1"/>
</dbReference>
<comment type="caution">
    <text evidence="10">The sequence shown here is derived from an EMBL/GenBank/DDBJ whole genome shotgun (WGS) entry which is preliminary data.</text>
</comment>
<sequence>MTAIWDAWGQMTPVTILQIVDCEVIKSRYSKACGSYMVEVGAVNETKSYRVRRPQLGHFRRALVTPKKKLTEFRVSPDAILPTGTKLTAMHFLPGQFVDCQAKTTGKGFQGPIKRWGFKGLRATHGVSLSHRSGGSTGNRQLPGKIFKGKKMAGRMGGRTRTVQNLRIMKIDTVHNLLYVKGAVPGPEHKYVRISDAIRKGWHGLCFPEGAAVPFPTFTGSIEGLERELMAPAPKEGEKDPLARARREIEK</sequence>
<dbReference type="FunFam" id="2.40.30.10:FF:000004">
    <property type="entry name" value="50S ribosomal protein L3"/>
    <property type="match status" value="1"/>
</dbReference>
<dbReference type="NCBIfam" id="TIGR03625">
    <property type="entry name" value="L3_bact"/>
    <property type="match status" value="1"/>
</dbReference>
<dbReference type="Gene3D" id="3.30.160.810">
    <property type="match status" value="1"/>
</dbReference>
<dbReference type="STRING" id="329046.A0A1Y2C5H1"/>
<evidence type="ECO:0000313" key="11">
    <source>
        <dbReference type="Proteomes" id="UP000193642"/>
    </source>
</evidence>
<dbReference type="InterPro" id="IPR019927">
    <property type="entry name" value="Ribosomal_uL3_bac/org-type"/>
</dbReference>
<name>A0A1Y2C5H1_9FUNG</name>
<evidence type="ECO:0000256" key="1">
    <source>
        <dbReference type="ARBA" id="ARBA00004173"/>
    </source>
</evidence>
<evidence type="ECO:0000256" key="2">
    <source>
        <dbReference type="ARBA" id="ARBA00006540"/>
    </source>
</evidence>
<dbReference type="InterPro" id="IPR009000">
    <property type="entry name" value="Transl_B-barrel_sf"/>
</dbReference>
<dbReference type="GO" id="GO:0003735">
    <property type="term" value="F:structural constituent of ribosome"/>
    <property type="evidence" value="ECO:0007669"/>
    <property type="project" value="EnsemblFungi"/>
</dbReference>
<evidence type="ECO:0000256" key="3">
    <source>
        <dbReference type="ARBA" id="ARBA00022946"/>
    </source>
</evidence>
<dbReference type="Gene3D" id="2.40.30.10">
    <property type="entry name" value="Translation factors"/>
    <property type="match status" value="1"/>
</dbReference>
<dbReference type="SUPFAM" id="SSF50447">
    <property type="entry name" value="Translation proteins"/>
    <property type="match status" value="1"/>
</dbReference>
<dbReference type="Proteomes" id="UP000193642">
    <property type="component" value="Unassembled WGS sequence"/>
</dbReference>